<name>A0A345BUH9_9BACI</name>
<dbReference type="KEGG" id="rue:DT065_00320"/>
<dbReference type="Proteomes" id="UP000252100">
    <property type="component" value="Chromosome"/>
</dbReference>
<protein>
    <submittedName>
        <fullName evidence="1">Uncharacterized protein</fullName>
    </submittedName>
</protein>
<accession>A0A345BUH9</accession>
<keyword evidence="2" id="KW-1185">Reference proteome</keyword>
<dbReference type="EMBL" id="CP031092">
    <property type="protein sequence ID" value="AXF54610.1"/>
    <property type="molecule type" value="Genomic_DNA"/>
</dbReference>
<evidence type="ECO:0000313" key="1">
    <source>
        <dbReference type="EMBL" id="AXF54610.1"/>
    </source>
</evidence>
<organism evidence="1 2">
    <name type="scientific">Salicibibacter kimchii</name>
    <dbReference type="NCBI Taxonomy" id="2099786"/>
    <lineage>
        <taxon>Bacteria</taxon>
        <taxon>Bacillati</taxon>
        <taxon>Bacillota</taxon>
        <taxon>Bacilli</taxon>
        <taxon>Bacillales</taxon>
        <taxon>Bacillaceae</taxon>
        <taxon>Salicibibacter</taxon>
    </lineage>
</organism>
<reference evidence="1 2" key="1">
    <citation type="journal article" date="2018" name="J. Microbiol.">
        <title>Salicibibacter kimchii gen. nov., sp. nov., a moderately halophilic and alkalitolerant bacterium in the family Bacillaceae, isolated from kimchi.</title>
        <authorList>
            <person name="Jang J.Y."/>
            <person name="Oh Y.J."/>
            <person name="Lim S.K."/>
            <person name="Park H.K."/>
            <person name="Lee C."/>
            <person name="Kim J.Y."/>
            <person name="Lee M.A."/>
            <person name="Choi H.J."/>
        </authorList>
    </citation>
    <scope>NUCLEOTIDE SEQUENCE [LARGE SCALE GENOMIC DNA]</scope>
    <source>
        <strain evidence="1 2">NKC1-1</strain>
    </source>
</reference>
<evidence type="ECO:0000313" key="2">
    <source>
        <dbReference type="Proteomes" id="UP000252100"/>
    </source>
</evidence>
<gene>
    <name evidence="1" type="ORF">DT065_00320</name>
</gene>
<proteinExistence type="predicted"/>
<dbReference type="AlphaFoldDB" id="A0A345BUH9"/>
<sequence>MNKDTWIKPKDLDTPLNEVFPEVMTRSTVRDFVRRTEKVLKVSPKNIEKMGYIELNSYVDKLDNKLIELEVESE</sequence>
<dbReference type="RefSeq" id="WP_114369862.1">
    <property type="nucleotide sequence ID" value="NZ_CP031092.1"/>
</dbReference>